<evidence type="ECO:0000313" key="2">
    <source>
        <dbReference type="EMBL" id="ALA46774.1"/>
    </source>
</evidence>
<proteinExistence type="predicted"/>
<name>A0A0K2FM55_9CAUD</name>
<evidence type="ECO:0000256" key="1">
    <source>
        <dbReference type="SAM" id="Coils"/>
    </source>
</evidence>
<feature type="coiled-coil region" evidence="1">
    <location>
        <begin position="16"/>
        <end position="60"/>
    </location>
</feature>
<gene>
    <name evidence="2" type="ORF">EYUKI_117</name>
</gene>
<organism evidence="2 3">
    <name type="scientific">Bacillus phage Eyuki</name>
    <dbReference type="NCBI Taxonomy" id="1690431"/>
    <lineage>
        <taxon>Viruses</taxon>
        <taxon>Duplodnaviria</taxon>
        <taxon>Heunggongvirae</taxon>
        <taxon>Uroviricota</taxon>
        <taxon>Caudoviricetes</taxon>
        <taxon>Herelleviridae</taxon>
        <taxon>Bastillevirinae</taxon>
        <taxon>Wphvirus</taxon>
        <taxon>Wphvirus megatron</taxon>
    </lineage>
</organism>
<dbReference type="EMBL" id="KT207918">
    <property type="protein sequence ID" value="ALA46774.1"/>
    <property type="molecule type" value="Genomic_DNA"/>
</dbReference>
<dbReference type="Proteomes" id="UP000203939">
    <property type="component" value="Segment"/>
</dbReference>
<reference evidence="2 3" key="1">
    <citation type="journal article" date="2015" name="Genome Announc.">
        <title>Genome Sequences of Two Bacillus cereus Group Bacteriophages, Eyuki and AvesoBmore.</title>
        <authorList>
            <person name="Erill I."/>
            <person name="Caruso S.M."/>
        </authorList>
    </citation>
    <scope>NUCLEOTIDE SEQUENCE [LARGE SCALE GENOMIC DNA]</scope>
</reference>
<evidence type="ECO:0000313" key="3">
    <source>
        <dbReference type="Proteomes" id="UP000203939"/>
    </source>
</evidence>
<keyword evidence="1" id="KW-0175">Coiled coil</keyword>
<sequence>MSEYRAASGALVFVPTAEMERQIEQQNQDLRNSIKLKKDLEDVAKMKEELAEMMRKMKESTT</sequence>
<accession>A0A0K2FM55</accession>
<protein>
    <submittedName>
        <fullName evidence="2">Uncharacterized protein</fullName>
    </submittedName>
</protein>
<dbReference type="RefSeq" id="YP_009212057.1">
    <property type="nucleotide sequence ID" value="NC_028944.1"/>
</dbReference>
<dbReference type="KEGG" id="vg:26638693"/>